<dbReference type="InterPro" id="IPR027973">
    <property type="entry name" value="FSAF1-like"/>
</dbReference>
<dbReference type="CTD" id="128061"/>
<dbReference type="GeneID" id="115465744"/>
<keyword evidence="2" id="KW-1185">Reference proteome</keyword>
<dbReference type="OrthoDB" id="10067479at2759"/>
<dbReference type="KEGG" id="muo:115465744"/>
<evidence type="ECO:0000313" key="3">
    <source>
        <dbReference type="RefSeq" id="XP_030052303.1"/>
    </source>
</evidence>
<dbReference type="FunCoup" id="A0A6P7XIN6">
    <property type="interactions" value="1064"/>
</dbReference>
<feature type="compositionally biased region" description="Polar residues" evidence="1">
    <location>
        <begin position="104"/>
        <end position="114"/>
    </location>
</feature>
<name>A0A6P7XIN6_9AMPH</name>
<proteinExistence type="predicted"/>
<feature type="compositionally biased region" description="Basic and acidic residues" evidence="1">
    <location>
        <begin position="212"/>
        <end position="231"/>
    </location>
</feature>
<feature type="region of interest" description="Disordered" evidence="1">
    <location>
        <begin position="212"/>
        <end position="259"/>
    </location>
</feature>
<dbReference type="Proteomes" id="UP000515156">
    <property type="component" value="Chromosome 3"/>
</dbReference>
<dbReference type="AlphaFoldDB" id="A0A6P7XIN6"/>
<reference evidence="3" key="1">
    <citation type="submission" date="2025-08" db="UniProtKB">
        <authorList>
            <consortium name="RefSeq"/>
        </authorList>
    </citation>
    <scope>IDENTIFICATION</scope>
</reference>
<dbReference type="Pfam" id="PF15375">
    <property type="entry name" value="FSAF1"/>
    <property type="match status" value="1"/>
</dbReference>
<feature type="region of interest" description="Disordered" evidence="1">
    <location>
        <begin position="93"/>
        <end position="117"/>
    </location>
</feature>
<dbReference type="PANTHER" id="PTHR28366">
    <property type="entry name" value="CHROMOSOME 1 OPEN READING FRAME 131"/>
    <property type="match status" value="1"/>
</dbReference>
<organism evidence="2 3">
    <name type="scientific">Microcaecilia unicolor</name>
    <dbReference type="NCBI Taxonomy" id="1415580"/>
    <lineage>
        <taxon>Eukaryota</taxon>
        <taxon>Metazoa</taxon>
        <taxon>Chordata</taxon>
        <taxon>Craniata</taxon>
        <taxon>Vertebrata</taxon>
        <taxon>Euteleostomi</taxon>
        <taxon>Amphibia</taxon>
        <taxon>Gymnophiona</taxon>
        <taxon>Siphonopidae</taxon>
        <taxon>Microcaecilia</taxon>
    </lineage>
</organism>
<dbReference type="InterPro" id="IPR052852">
    <property type="entry name" value="SSU_Processome_Comp"/>
</dbReference>
<protein>
    <submittedName>
        <fullName evidence="3">Uncharacterized protein C1orf131 homolog</fullName>
    </submittedName>
</protein>
<dbReference type="RefSeq" id="XP_030052303.1">
    <property type="nucleotide sequence ID" value="XM_030196443.1"/>
</dbReference>
<accession>A0A6P7XIN6</accession>
<dbReference type="PANTHER" id="PTHR28366:SF1">
    <property type="entry name" value="CHROMOSOME 1 OPEN READING FRAME 131"/>
    <property type="match status" value="1"/>
</dbReference>
<dbReference type="InParanoid" id="A0A6P7XIN6"/>
<evidence type="ECO:0000256" key="1">
    <source>
        <dbReference type="SAM" id="MobiDB-lite"/>
    </source>
</evidence>
<evidence type="ECO:0000313" key="2">
    <source>
        <dbReference type="Proteomes" id="UP000515156"/>
    </source>
</evidence>
<gene>
    <name evidence="3" type="primary">C3H1orf131</name>
</gene>
<sequence length="285" mass="31946">MAEAGDPGACEEETAKTLDTVLSSLYDFGETFEANKKKVVKKKAIASESRLELESPGSAAVLDSRAVCPSSEASNKRSISGFFETLKGELQHESASRITGRENVPTSSAMQQGQGPPVEVVKFLSRNEKKVKGEGSQEKGFKKAEANIQQQEEEDRGVFNFEKARLEVHKFGITGYKKDRQRTFEQERAIMLGAKPPKKEYLNYKIYQDKIKQKSAEKQETTEKEFKSDFLKKKKRKGGPEERRTKKKKSSSNILPSRQVGKFKNGTLLLSGKDVKKIKSSKVIK</sequence>